<keyword evidence="1" id="KW-0732">Signal</keyword>
<evidence type="ECO:0008006" key="4">
    <source>
        <dbReference type="Google" id="ProtNLM"/>
    </source>
</evidence>
<organism evidence="2 3">
    <name type="scientific">Caballeronia glebae</name>
    <dbReference type="NCBI Taxonomy" id="1777143"/>
    <lineage>
        <taxon>Bacteria</taxon>
        <taxon>Pseudomonadati</taxon>
        <taxon>Pseudomonadota</taxon>
        <taxon>Betaproteobacteria</taxon>
        <taxon>Burkholderiales</taxon>
        <taxon>Burkholderiaceae</taxon>
        <taxon>Caballeronia</taxon>
    </lineage>
</organism>
<evidence type="ECO:0000313" key="3">
    <source>
        <dbReference type="Proteomes" id="UP000054596"/>
    </source>
</evidence>
<protein>
    <recommendedName>
        <fullName evidence="4">Right handed beta helix domain-containing protein</fullName>
    </recommendedName>
</protein>
<dbReference type="SUPFAM" id="SSF51126">
    <property type="entry name" value="Pectin lyase-like"/>
    <property type="match status" value="2"/>
</dbReference>
<keyword evidence="3" id="KW-1185">Reference proteome</keyword>
<dbReference type="InterPro" id="IPR011050">
    <property type="entry name" value="Pectin_lyase_fold/virulence"/>
</dbReference>
<dbReference type="Proteomes" id="UP000054596">
    <property type="component" value="Unassembled WGS sequence"/>
</dbReference>
<dbReference type="EMBL" id="FCOJ02000042">
    <property type="protein sequence ID" value="SAK77521.1"/>
    <property type="molecule type" value="Genomic_DNA"/>
</dbReference>
<evidence type="ECO:0000313" key="2">
    <source>
        <dbReference type="EMBL" id="SAK77521.1"/>
    </source>
</evidence>
<dbReference type="InterPro" id="IPR012334">
    <property type="entry name" value="Pectin_lyas_fold"/>
</dbReference>
<name>A0A158C5F8_9BURK</name>
<dbReference type="STRING" id="1777143.AWB82_05003"/>
<evidence type="ECO:0000256" key="1">
    <source>
        <dbReference type="SAM" id="SignalP"/>
    </source>
</evidence>
<reference evidence="2" key="1">
    <citation type="submission" date="2016-01" db="EMBL/GenBank/DDBJ databases">
        <authorList>
            <person name="Peeters C."/>
        </authorList>
    </citation>
    <scope>NUCLEOTIDE SEQUENCE [LARGE SCALE GENOMIC DNA]</scope>
    <source>
        <strain evidence="2">LMG 29325</strain>
    </source>
</reference>
<proteinExistence type="predicted"/>
<comment type="caution">
    <text evidence="2">The sequence shown here is derived from an EMBL/GenBank/DDBJ whole genome shotgun (WGS) entry which is preliminary data.</text>
</comment>
<feature type="signal peptide" evidence="1">
    <location>
        <begin position="1"/>
        <end position="25"/>
    </location>
</feature>
<accession>A0A158C5F8</accession>
<dbReference type="Gene3D" id="2.160.20.10">
    <property type="entry name" value="Single-stranded right-handed beta-helix, Pectin lyase-like"/>
    <property type="match status" value="1"/>
</dbReference>
<dbReference type="AlphaFoldDB" id="A0A158C5F8"/>
<sequence>MRRRRQMLKSLLALPFSAVNLGVLARSGRPVGPPTFPESSKLEATLLRSTGVRFGPGDLEILRSHFDLAAYTGQASHVFLRSPGLPVAQQQRFFRRDVSGRPTEEPLIDALGRAWLHDRRQLVDVRKFGGVKRGDDYTASITRALTESDVYAWIPPDLSGTALDVALPSNAILVIDGTIEMPASAPLRAAIFRNADPDAGNSHIALVGNGCIDGAKARQALEAEHELVRFINCSSVAIHLAQAGGNRFSKSIRERSGAAVHLLGGRDHSVSIDRLQDYGREGIWLYDVSHSMVSDTETNGGGESWSGVQVGGPTATLNRISNVATHLAGASGIGCDSKESLVVDCSSRANEYFHGFNFGHAGQPADDTTGLRLRSISAGTAGTASADFNGFSIVNGSRRVRLIDCVAEQAFRDGFNTSAGADGSTLVRCAASGSGRYGVNAWGATVVTRDCSFDSNAGGSISPSGNGRVIVD</sequence>
<gene>
    <name evidence="2" type="ORF">AWB82_05003</name>
</gene>
<feature type="chain" id="PRO_5007622550" description="Right handed beta helix domain-containing protein" evidence="1">
    <location>
        <begin position="26"/>
        <end position="472"/>
    </location>
</feature>